<comment type="caution">
    <text evidence="1">The sequence shown here is derived from an EMBL/GenBank/DDBJ whole genome shotgun (WGS) entry which is preliminary data.</text>
</comment>
<name>A0A168FZ27_CORDF</name>
<keyword evidence="2" id="KW-1185">Reference proteome</keyword>
<dbReference type="Proteomes" id="UP000076881">
    <property type="component" value="Unassembled WGS sequence"/>
</dbReference>
<organism evidence="1 2">
    <name type="scientific">Akanthomyces lecanii RCEF 1005</name>
    <dbReference type="NCBI Taxonomy" id="1081108"/>
    <lineage>
        <taxon>Eukaryota</taxon>
        <taxon>Fungi</taxon>
        <taxon>Dikarya</taxon>
        <taxon>Ascomycota</taxon>
        <taxon>Pezizomycotina</taxon>
        <taxon>Sordariomycetes</taxon>
        <taxon>Hypocreomycetidae</taxon>
        <taxon>Hypocreales</taxon>
        <taxon>Cordycipitaceae</taxon>
        <taxon>Akanthomyces</taxon>
        <taxon>Cordyceps confragosa</taxon>
    </lineage>
</organism>
<reference evidence="1 2" key="1">
    <citation type="journal article" date="2016" name="Genome Biol. Evol.">
        <title>Divergent and convergent evolution of fungal pathogenicity.</title>
        <authorList>
            <person name="Shang Y."/>
            <person name="Xiao G."/>
            <person name="Zheng P."/>
            <person name="Cen K."/>
            <person name="Zhan S."/>
            <person name="Wang C."/>
        </authorList>
    </citation>
    <scope>NUCLEOTIDE SEQUENCE [LARGE SCALE GENOMIC DNA]</scope>
    <source>
        <strain evidence="1 2">RCEF 1005</strain>
    </source>
</reference>
<gene>
    <name evidence="1" type="ORF">LEL_07791</name>
</gene>
<proteinExistence type="predicted"/>
<dbReference type="EMBL" id="AZHF01000005">
    <property type="protein sequence ID" value="OAA75803.1"/>
    <property type="molecule type" value="Genomic_DNA"/>
</dbReference>
<sequence length="321" mass="34082">MRPSYMMVVGAATLSSFATASEFPRLAPGCENADCSTIPPPKVIRGIMSVRDDRCQYSCHVRKQRAASQRQARAMAADGAAEVPVYEAGEEGWAASHAADRKTPDLGLDGGALAAILGGTTKRHGKRADTVAAPQVPVGQFDVAVTNIPRRSEGVCKFQMDVIEAPGAAGTAIMCPAGGTAMLDGMTRSTAALFAARLAVEYDSSCEINDATSYHVMDDPDASLLVFSRGDNEQSRNAVLGQKTEVFFLNCGAVFVSQPTTGFSGSYVAAQVRMIRDSRGLIPLMAEFMPASVWGDKPSSDYSVKNPPAWFKEAAAEVSRR</sequence>
<dbReference type="AlphaFoldDB" id="A0A168FZ27"/>
<protein>
    <submittedName>
        <fullName evidence="1">Uncharacterized protein</fullName>
    </submittedName>
</protein>
<dbReference type="OrthoDB" id="4869462at2759"/>
<accession>A0A168FZ27</accession>
<evidence type="ECO:0000313" key="2">
    <source>
        <dbReference type="Proteomes" id="UP000076881"/>
    </source>
</evidence>
<evidence type="ECO:0000313" key="1">
    <source>
        <dbReference type="EMBL" id="OAA75803.1"/>
    </source>
</evidence>